<name>J2IEV4_9ALTE</name>
<gene>
    <name evidence="1" type="ORF">AEST_18960</name>
</gene>
<comment type="caution">
    <text evidence="1">The sequence shown here is derived from an EMBL/GenBank/DDBJ whole genome shotgun (WGS) entry which is preliminary data.</text>
</comment>
<dbReference type="Proteomes" id="UP000012043">
    <property type="component" value="Unassembled WGS sequence"/>
</dbReference>
<proteinExistence type="predicted"/>
<reference evidence="1 2" key="1">
    <citation type="journal article" date="2012" name="J. Bacteriol.">
        <title>Genome Sequence of Pectin-Degrading Alishewanella aestuarii Strain B11T, Isolated from Tidal Flat Sediment.</title>
        <authorList>
            <person name="Jung J."/>
            <person name="Choi S."/>
            <person name="Chun J."/>
            <person name="Park W."/>
        </authorList>
    </citation>
    <scope>NUCLEOTIDE SEQUENCE [LARGE SCALE GENOMIC DNA]</scope>
    <source>
        <strain evidence="1 2">B11</strain>
    </source>
</reference>
<evidence type="ECO:0000313" key="2">
    <source>
        <dbReference type="Proteomes" id="UP000012043"/>
    </source>
</evidence>
<accession>J2IEV4</accession>
<dbReference type="AlphaFoldDB" id="J2IEV4"/>
<protein>
    <submittedName>
        <fullName evidence="1">Uncharacterized protein</fullName>
    </submittedName>
</protein>
<sequence length="51" mass="5589">MAPPGNNCRGPILKACPTNCNALDTTLANKIWHQLTEQQGLLSVWRGLTQN</sequence>
<keyword evidence="2" id="KW-1185">Reference proteome</keyword>
<evidence type="ECO:0000313" key="1">
    <source>
        <dbReference type="EMBL" id="EJI85239.1"/>
    </source>
</evidence>
<organism evidence="1 2">
    <name type="scientific">Alishewanella aestuarii B11</name>
    <dbReference type="NCBI Taxonomy" id="1197174"/>
    <lineage>
        <taxon>Bacteria</taxon>
        <taxon>Pseudomonadati</taxon>
        <taxon>Pseudomonadota</taxon>
        <taxon>Gammaproteobacteria</taxon>
        <taxon>Alteromonadales</taxon>
        <taxon>Alteromonadaceae</taxon>
        <taxon>Alishewanella</taxon>
    </lineage>
</organism>
<dbReference type="EMBL" id="ALAB01000026">
    <property type="protein sequence ID" value="EJI85239.1"/>
    <property type="molecule type" value="Genomic_DNA"/>
</dbReference>